<comment type="subcellular location">
    <subcellularLocation>
        <location evidence="4">Cytoplasm</location>
    </subcellularLocation>
    <text evidence="4">Binds to ribosomes.</text>
</comment>
<comment type="subunit">
    <text evidence="4">Monomer.</text>
</comment>
<dbReference type="InterPro" id="IPR006298">
    <property type="entry name" value="BipA"/>
</dbReference>
<dbReference type="Gene3D" id="3.30.70.240">
    <property type="match status" value="1"/>
</dbReference>
<keyword evidence="4" id="KW-0690">Ribosome biogenesis</keyword>
<dbReference type="RefSeq" id="WP_029517769.1">
    <property type="nucleotide sequence ID" value="NZ_ALJV01000187.1"/>
</dbReference>
<dbReference type="InterPro" id="IPR031157">
    <property type="entry name" value="G_TR_CS"/>
</dbReference>
<dbReference type="Pfam" id="PF00679">
    <property type="entry name" value="EFG_C"/>
    <property type="match status" value="1"/>
</dbReference>
<evidence type="ECO:0000313" key="6">
    <source>
        <dbReference type="EMBL" id="MBM0634991.1"/>
    </source>
</evidence>
<dbReference type="Gene3D" id="3.40.50.300">
    <property type="entry name" value="P-loop containing nucleotide triphosphate hydrolases"/>
    <property type="match status" value="1"/>
</dbReference>
<dbReference type="Pfam" id="PF00009">
    <property type="entry name" value="GTP_EFTU"/>
    <property type="match status" value="1"/>
</dbReference>
<dbReference type="Gene3D" id="2.40.30.10">
    <property type="entry name" value="Translation factors"/>
    <property type="match status" value="1"/>
</dbReference>
<dbReference type="PANTHER" id="PTHR42908:SF8">
    <property type="entry name" value="TR-TYPE G DOMAIN-CONTAINING PROTEIN"/>
    <property type="match status" value="1"/>
</dbReference>
<dbReference type="CDD" id="cd16263">
    <property type="entry name" value="BipA_III"/>
    <property type="match status" value="1"/>
</dbReference>
<dbReference type="InterPro" id="IPR047041">
    <property type="entry name" value="BipA_GTP-bd_dom"/>
</dbReference>
<comment type="catalytic activity">
    <reaction evidence="3 4">
        <text>GTP + H2O = GDP + phosphate + H(+)</text>
        <dbReference type="Rhea" id="RHEA:19669"/>
        <dbReference type="ChEBI" id="CHEBI:15377"/>
        <dbReference type="ChEBI" id="CHEBI:15378"/>
        <dbReference type="ChEBI" id="CHEBI:37565"/>
        <dbReference type="ChEBI" id="CHEBI:43474"/>
        <dbReference type="ChEBI" id="CHEBI:58189"/>
    </reaction>
</comment>
<dbReference type="AlphaFoldDB" id="A0A8I1LRW2"/>
<dbReference type="InterPro" id="IPR009000">
    <property type="entry name" value="Transl_B-barrel_sf"/>
</dbReference>
<dbReference type="InterPro" id="IPR027417">
    <property type="entry name" value="P-loop_NTPase"/>
</dbReference>
<dbReference type="PANTHER" id="PTHR42908">
    <property type="entry name" value="TRANSLATION ELONGATION FACTOR-RELATED"/>
    <property type="match status" value="1"/>
</dbReference>
<keyword evidence="2 4" id="KW-0342">GTP-binding</keyword>
<dbReference type="InterPro" id="IPR047043">
    <property type="entry name" value="BipA_III"/>
</dbReference>
<comment type="caution">
    <text evidence="6">The sequence shown here is derived from an EMBL/GenBank/DDBJ whole genome shotgun (WGS) entry which is preliminary data.</text>
</comment>
<dbReference type="FunFam" id="3.40.50.300:FF:000055">
    <property type="entry name" value="GTP-binding protein TypA"/>
    <property type="match status" value="1"/>
</dbReference>
<protein>
    <recommendedName>
        <fullName evidence="4">Large ribosomal subunit assembly factor BipA</fullName>
        <ecNumber evidence="4">3.6.5.-</ecNumber>
    </recommendedName>
    <alternativeName>
        <fullName evidence="4">GTP-binding protein BipA</fullName>
    </alternativeName>
</protein>
<feature type="binding site" evidence="4">
    <location>
        <begin position="17"/>
        <end position="22"/>
    </location>
    <ligand>
        <name>GTP</name>
        <dbReference type="ChEBI" id="CHEBI:37565"/>
    </ligand>
</feature>
<dbReference type="GO" id="GO:0005525">
    <property type="term" value="F:GTP binding"/>
    <property type="evidence" value="ECO:0007669"/>
    <property type="project" value="UniProtKB-UniRule"/>
</dbReference>
<dbReference type="InterPro" id="IPR000640">
    <property type="entry name" value="EFG_V-like"/>
</dbReference>
<keyword evidence="4" id="KW-0699">rRNA-binding</keyword>
<dbReference type="Gene3D" id="3.30.70.870">
    <property type="entry name" value="Elongation Factor G (Translational Gtpase), domain 3"/>
    <property type="match status" value="1"/>
</dbReference>
<dbReference type="GO" id="GO:1990904">
    <property type="term" value="C:ribonucleoprotein complex"/>
    <property type="evidence" value="ECO:0007669"/>
    <property type="project" value="TreeGrafter"/>
</dbReference>
<dbReference type="CDD" id="cd03710">
    <property type="entry name" value="BipA_TypA_C"/>
    <property type="match status" value="1"/>
</dbReference>
<dbReference type="InterPro" id="IPR047042">
    <property type="entry name" value="BipA_II"/>
</dbReference>
<dbReference type="GO" id="GO:0010467">
    <property type="term" value="P:gene expression"/>
    <property type="evidence" value="ECO:0007669"/>
    <property type="project" value="UniProtKB-ARBA"/>
</dbReference>
<dbReference type="FunFam" id="2.40.30.10:FF:000016">
    <property type="entry name" value="GTP-binding protein TypA"/>
    <property type="match status" value="1"/>
</dbReference>
<dbReference type="SUPFAM" id="SSF50447">
    <property type="entry name" value="Translation proteins"/>
    <property type="match status" value="1"/>
</dbReference>
<dbReference type="SMART" id="SM00838">
    <property type="entry name" value="EFG_C"/>
    <property type="match status" value="1"/>
</dbReference>
<dbReference type="SUPFAM" id="SSF52540">
    <property type="entry name" value="P-loop containing nucleoside triphosphate hydrolases"/>
    <property type="match status" value="1"/>
</dbReference>
<dbReference type="FunFam" id="3.30.70.870:FF:000003">
    <property type="entry name" value="GTP-binding protein TypA"/>
    <property type="match status" value="1"/>
</dbReference>
<dbReference type="EMBL" id="JAEHFQ010000010">
    <property type="protein sequence ID" value="MBM0634991.1"/>
    <property type="molecule type" value="Genomic_DNA"/>
</dbReference>
<dbReference type="Pfam" id="PF03144">
    <property type="entry name" value="GTP_EFTU_D2"/>
    <property type="match status" value="1"/>
</dbReference>
<dbReference type="Gene3D" id="2.40.50.250">
    <property type="entry name" value="bipa protein"/>
    <property type="match status" value="1"/>
</dbReference>
<dbReference type="HAMAP" id="MF_00849">
    <property type="entry name" value="BipA"/>
    <property type="match status" value="1"/>
</dbReference>
<keyword evidence="1 4" id="KW-0547">Nucleotide-binding</keyword>
<keyword evidence="4" id="KW-0694">RNA-binding</keyword>
<dbReference type="GO" id="GO:0019843">
    <property type="term" value="F:rRNA binding"/>
    <property type="evidence" value="ECO:0007669"/>
    <property type="project" value="UniProtKB-KW"/>
</dbReference>
<keyword evidence="4" id="KW-0820">tRNA-binding</keyword>
<dbReference type="CDD" id="cd01891">
    <property type="entry name" value="TypA_BipA"/>
    <property type="match status" value="1"/>
</dbReference>
<dbReference type="PROSITE" id="PS51722">
    <property type="entry name" value="G_TR_2"/>
    <property type="match status" value="1"/>
</dbReference>
<evidence type="ECO:0000256" key="2">
    <source>
        <dbReference type="ARBA" id="ARBA00023134"/>
    </source>
</evidence>
<reference evidence="6" key="1">
    <citation type="submission" date="2020-12" db="EMBL/GenBank/DDBJ databases">
        <title>Paenibacillus polymyxa LMG 27872: a double-edged sword.</title>
        <authorList>
            <person name="Langendries S."/>
            <person name="Garcia Mendez S."/>
            <person name="Beirinckx S."/>
            <person name="Viaene T."/>
            <person name="Baeyen S."/>
            <person name="Goeminne G."/>
            <person name="Willems A."/>
            <person name="Debode J."/>
            <person name="Goormachtig S."/>
        </authorList>
    </citation>
    <scope>NUCLEOTIDE SEQUENCE</scope>
    <source>
        <strain evidence="6">LMG 27872</strain>
    </source>
</reference>
<dbReference type="Proteomes" id="UP000650605">
    <property type="component" value="Unassembled WGS sequence"/>
</dbReference>
<keyword evidence="4" id="KW-0963">Cytoplasm</keyword>
<dbReference type="NCBIfam" id="TIGR00231">
    <property type="entry name" value="small_GTP"/>
    <property type="match status" value="1"/>
</dbReference>
<comment type="similarity">
    <text evidence="4">Belongs to the TRAFAC class translation factor GTPase superfamily. Classic translation factor GTPase family. BipA subfamily.</text>
</comment>
<dbReference type="InterPro" id="IPR000795">
    <property type="entry name" value="T_Tr_GTP-bd_dom"/>
</dbReference>
<gene>
    <name evidence="6" type="primary">typA</name>
    <name evidence="4" type="synonym">bipA</name>
    <name evidence="6" type="ORF">JDW19_17930</name>
</gene>
<dbReference type="InterPro" id="IPR042116">
    <property type="entry name" value="TypA/BipA_C"/>
</dbReference>
<dbReference type="InterPro" id="IPR005225">
    <property type="entry name" value="Small_GTP-bd"/>
</dbReference>
<evidence type="ECO:0000256" key="3">
    <source>
        <dbReference type="ARBA" id="ARBA00048548"/>
    </source>
</evidence>
<name>A0A8I1LRW2_PAEPO</name>
<dbReference type="GO" id="GO:0000049">
    <property type="term" value="F:tRNA binding"/>
    <property type="evidence" value="ECO:0007669"/>
    <property type="project" value="UniProtKB-KW"/>
</dbReference>
<dbReference type="SUPFAM" id="SSF54980">
    <property type="entry name" value="EF-G C-terminal domain-like"/>
    <property type="match status" value="2"/>
</dbReference>
<dbReference type="CDD" id="cd03691">
    <property type="entry name" value="BipA_TypA_II"/>
    <property type="match status" value="1"/>
</dbReference>
<dbReference type="Pfam" id="PF21018">
    <property type="entry name" value="BipA_C"/>
    <property type="match status" value="1"/>
</dbReference>
<dbReference type="GO" id="GO:0003924">
    <property type="term" value="F:GTPase activity"/>
    <property type="evidence" value="ECO:0007669"/>
    <property type="project" value="UniProtKB-UniRule"/>
</dbReference>
<dbReference type="GO" id="GO:0043022">
    <property type="term" value="F:ribosome binding"/>
    <property type="evidence" value="ECO:0007669"/>
    <property type="project" value="UniProtKB-UniRule"/>
</dbReference>
<dbReference type="Pfam" id="PF14492">
    <property type="entry name" value="EFG_III"/>
    <property type="match status" value="1"/>
</dbReference>
<dbReference type="FunFam" id="2.40.50.250:FF:000001">
    <property type="entry name" value="GTP-binding protein TypA"/>
    <property type="match status" value="1"/>
</dbReference>
<evidence type="ECO:0000256" key="4">
    <source>
        <dbReference type="HAMAP-Rule" id="MF_00849"/>
    </source>
</evidence>
<dbReference type="FunFam" id="3.30.70.240:FF:000002">
    <property type="entry name" value="GTP-binding protein TypA"/>
    <property type="match status" value="1"/>
</dbReference>
<dbReference type="InterPro" id="IPR035651">
    <property type="entry name" value="BipA_V"/>
</dbReference>
<dbReference type="InterPro" id="IPR041095">
    <property type="entry name" value="EFG_II"/>
</dbReference>
<dbReference type="NCBIfam" id="TIGR01394">
    <property type="entry name" value="TypA_BipA"/>
    <property type="match status" value="1"/>
</dbReference>
<dbReference type="EC" id="3.6.5.-" evidence="4"/>
<proteinExistence type="inferred from homology"/>
<dbReference type="GO" id="GO:0005829">
    <property type="term" value="C:cytosol"/>
    <property type="evidence" value="ECO:0007669"/>
    <property type="project" value="TreeGrafter"/>
</dbReference>
<dbReference type="PROSITE" id="PS00301">
    <property type="entry name" value="G_TR_1"/>
    <property type="match status" value="1"/>
</dbReference>
<keyword evidence="4" id="KW-0378">Hydrolase</keyword>
<dbReference type="GO" id="GO:0000027">
    <property type="term" value="P:ribosomal large subunit assembly"/>
    <property type="evidence" value="ECO:0007669"/>
    <property type="project" value="UniProtKB-UniRule"/>
</dbReference>
<evidence type="ECO:0000256" key="1">
    <source>
        <dbReference type="ARBA" id="ARBA00022741"/>
    </source>
</evidence>
<dbReference type="PRINTS" id="PR00315">
    <property type="entry name" value="ELONGATNFCT"/>
</dbReference>
<dbReference type="InterPro" id="IPR004161">
    <property type="entry name" value="EFTu-like_2"/>
</dbReference>
<evidence type="ECO:0000259" key="5">
    <source>
        <dbReference type="PROSITE" id="PS51722"/>
    </source>
</evidence>
<dbReference type="InterPro" id="IPR035647">
    <property type="entry name" value="EFG_III/V"/>
</dbReference>
<feature type="binding site" evidence="4">
    <location>
        <begin position="130"/>
        <end position="133"/>
    </location>
    <ligand>
        <name>GTP</name>
        <dbReference type="ChEBI" id="CHEBI:37565"/>
    </ligand>
</feature>
<comment type="function">
    <text evidence="4">A 50S ribosomal subunit assembly protein with GTPase activity, required for 50S subunit assembly at low temperatures, may also play a role in translation. Binds GTP and analogs. Binds the 70S ribosome between the 30S and 50S subunits, in a similar position as ribosome-bound EF-G; it contacts a number of ribosomal proteins, both rRNAs and the A-site tRNA.</text>
</comment>
<feature type="domain" description="Tr-type G" evidence="5">
    <location>
        <begin position="5"/>
        <end position="200"/>
    </location>
</feature>
<organism evidence="6 7">
    <name type="scientific">Paenibacillus polymyxa</name>
    <name type="common">Bacillus polymyxa</name>
    <dbReference type="NCBI Taxonomy" id="1406"/>
    <lineage>
        <taxon>Bacteria</taxon>
        <taxon>Bacillati</taxon>
        <taxon>Bacillota</taxon>
        <taxon>Bacilli</taxon>
        <taxon>Bacillales</taxon>
        <taxon>Paenibacillaceae</taxon>
        <taxon>Paenibacillus</taxon>
    </lineage>
</organism>
<evidence type="ECO:0000313" key="7">
    <source>
        <dbReference type="Proteomes" id="UP000650605"/>
    </source>
</evidence>
<dbReference type="InterPro" id="IPR048876">
    <property type="entry name" value="BipA_C"/>
</dbReference>
<dbReference type="GO" id="GO:0009409">
    <property type="term" value="P:response to cold"/>
    <property type="evidence" value="ECO:0007669"/>
    <property type="project" value="UniProtKB-ARBA"/>
</dbReference>
<sequence length="613" mass="68311">MHARENIRNIAIIAHVDHGKTTLVDKLLQQSGTFREHEAVQERAMDSNDLERERGITILAKNTAITYKDYLINIVDTPGHADFGGEVERIMKMVDGVLLVVDAYEGCMPQTKFVLRKALEQNLTPIVVVNKIDRPAARPAEVIDEVLDLFIELGANDEQLEFPVVYASALNGTSSMDAEKQDDNMQALYETVVEHIPAPTENVDEPLQFLVTLMDYNEYLGRIAVGRVNRGIIKQGQAVTVMQRDGSSKSARIEKLFGFQGLKRIETDQAGAGDIVAIAGIKDINIGETIADPNHPEALPVLKIDEPTLQMTFLVNNSPFAGRDGKWVTSRKLRERLLKELETDVSLRVDETDSPDAFIVSGRGELHLGILIENMRREGYELQVSKPEVIVKEIDGKKMEPIERLLIDIPEESMGAVMESLGSRKAEMVNMINNGTGQVRLEFLIPARGLIGYTTNFLTLTRGYGVMNHAFDSYGPFVGGQVGGRHQGVLVSTENGSSTFYGMLGVEDRGILFLEPGTEIYEGMIVGEHTRDNDIVVNICKEKQLTNVRSATKDDTVKLKTPVIFSLEQALEYLNDDEYCEITPNAIRLRKKILNKGERERAEKQRKTAQANM</sequence>
<accession>A0A8I1LRW2</accession>